<reference evidence="1" key="1">
    <citation type="submission" date="2018-10" db="EMBL/GenBank/DDBJ databases">
        <title>Hidden diversity of soil giant viruses.</title>
        <authorList>
            <person name="Schulz F."/>
            <person name="Alteio L."/>
            <person name="Goudeau D."/>
            <person name="Ryan E.M."/>
            <person name="Malmstrom R.R."/>
            <person name="Blanchard J."/>
            <person name="Woyke T."/>
        </authorList>
    </citation>
    <scope>NUCLEOTIDE SEQUENCE</scope>
    <source>
        <strain evidence="1">TEV1</strain>
    </source>
</reference>
<accession>A0A3G4ZPD7</accession>
<protein>
    <submittedName>
        <fullName evidence="1">Uncharacterized protein</fullName>
    </submittedName>
</protein>
<proteinExistence type="predicted"/>
<gene>
    <name evidence="1" type="ORF">Terrestrivirus3_90</name>
</gene>
<evidence type="ECO:0000313" key="1">
    <source>
        <dbReference type="EMBL" id="AYV75821.1"/>
    </source>
</evidence>
<dbReference type="EMBL" id="MK071981">
    <property type="protein sequence ID" value="AYV75821.1"/>
    <property type="molecule type" value="Genomic_DNA"/>
</dbReference>
<name>A0A3G4ZPD7_9VIRU</name>
<organism evidence="1">
    <name type="scientific">Terrestrivirus sp</name>
    <dbReference type="NCBI Taxonomy" id="2487775"/>
    <lineage>
        <taxon>Viruses</taxon>
        <taxon>Varidnaviria</taxon>
        <taxon>Bamfordvirae</taxon>
        <taxon>Nucleocytoviricota</taxon>
        <taxon>Megaviricetes</taxon>
        <taxon>Imitervirales</taxon>
        <taxon>Mimiviridae</taxon>
        <taxon>Klosneuvirinae</taxon>
    </lineage>
</organism>
<sequence>MDEVKEVVKIVKNDITLSYNEIKSEIEDKVIEKVEDKIEDKIVDKVTDVMVNASVYLMKQMEGELSKMEEIDEIHKKVISSYRAKMHKHFLNQ</sequence>